<dbReference type="SUPFAM" id="SSF51735">
    <property type="entry name" value="NAD(P)-binding Rossmann-fold domains"/>
    <property type="match status" value="1"/>
</dbReference>
<sequence length="373" mass="40371">MGVGTGQVKEGHTAMRRVVQFSTGNVGQHSLRAVIGRPDLELVGVHAASPNKIGRDAAELCGWREPTGIVATDDIDALIALQPDCVVYTAVGETRPTEALEQMTKFLAAGINVVATSMVWLVTPRQVDDWLRVPLEQACEQGNASLYVNGIDPGYSGDTQVHSALSLVTRADSITVQEIFDYANYDDYEFTGTSMGFGTTPEDKTPMLFLPGVLTTMWGGPVRNLADQLGVELDVLRQRIEPWYTEQRIECKMATVEPGGLAAVRFAVEGVRDGVPVITMEHITRLTAASAPDWEFPPDGKPGVHRVVVEGEPRVEVNTHVSHPTLDVTEAGCVSTAARVVNVIDWVCRAPKGMLAVEDIPSAEAIRGLMWKA</sequence>
<dbReference type="AlphaFoldDB" id="A0A7I9W1K3"/>
<dbReference type="Pfam" id="PF19328">
    <property type="entry name" value="DAP_DH_C"/>
    <property type="match status" value="1"/>
</dbReference>
<dbReference type="InterPro" id="IPR036291">
    <property type="entry name" value="NAD(P)-bd_dom_sf"/>
</dbReference>
<dbReference type="EMBL" id="BLKS01000001">
    <property type="protein sequence ID" value="GFG51319.1"/>
    <property type="molecule type" value="Genomic_DNA"/>
</dbReference>
<dbReference type="InterPro" id="IPR045760">
    <property type="entry name" value="DAP_DH_C"/>
</dbReference>
<feature type="domain" description="2,4-diaminopentanoate dehydrogenase C-terminal" evidence="1">
    <location>
        <begin position="222"/>
        <end position="370"/>
    </location>
</feature>
<dbReference type="Proteomes" id="UP000465302">
    <property type="component" value="Unassembled WGS sequence"/>
</dbReference>
<reference evidence="2 3" key="1">
    <citation type="journal article" date="2019" name="Emerg. Microbes Infect.">
        <title>Comprehensive subspecies identification of 175 nontuberculous mycobacteria species based on 7547 genomic profiles.</title>
        <authorList>
            <person name="Matsumoto Y."/>
            <person name="Kinjo T."/>
            <person name="Motooka D."/>
            <person name="Nabeya D."/>
            <person name="Jung N."/>
            <person name="Uechi K."/>
            <person name="Horii T."/>
            <person name="Iida T."/>
            <person name="Fujita J."/>
            <person name="Nakamura S."/>
        </authorList>
    </citation>
    <scope>NUCLEOTIDE SEQUENCE [LARGE SCALE GENOMIC DNA]</scope>
    <source>
        <strain evidence="2 3">JCM 6377</strain>
    </source>
</reference>
<name>A0A7I9W1K3_MYCAG</name>
<evidence type="ECO:0000313" key="2">
    <source>
        <dbReference type="EMBL" id="GFG51319.1"/>
    </source>
</evidence>
<evidence type="ECO:0000313" key="3">
    <source>
        <dbReference type="Proteomes" id="UP000465302"/>
    </source>
</evidence>
<dbReference type="CDD" id="cd24146">
    <property type="entry name" value="nat-AmDH_N_like"/>
    <property type="match status" value="1"/>
</dbReference>
<organism evidence="2 3">
    <name type="scientific">Mycolicibacterium agri</name>
    <name type="common">Mycobacterium agri</name>
    <dbReference type="NCBI Taxonomy" id="36811"/>
    <lineage>
        <taxon>Bacteria</taxon>
        <taxon>Bacillati</taxon>
        <taxon>Actinomycetota</taxon>
        <taxon>Actinomycetes</taxon>
        <taxon>Mycobacteriales</taxon>
        <taxon>Mycobacteriaceae</taxon>
        <taxon>Mycolicibacterium</taxon>
    </lineage>
</organism>
<proteinExistence type="predicted"/>
<keyword evidence="2" id="KW-0808">Transferase</keyword>
<dbReference type="Gene3D" id="3.40.50.720">
    <property type="entry name" value="NAD(P)-binding Rossmann-like Domain"/>
    <property type="match status" value="1"/>
</dbReference>
<comment type="caution">
    <text evidence="2">The sequence shown here is derived from an EMBL/GenBank/DDBJ whole genome shotgun (WGS) entry which is preliminary data.</text>
</comment>
<dbReference type="GO" id="GO:0016301">
    <property type="term" value="F:kinase activity"/>
    <property type="evidence" value="ECO:0007669"/>
    <property type="project" value="UniProtKB-KW"/>
</dbReference>
<protein>
    <submittedName>
        <fullName evidence="2">Diacylglycerol kinase</fullName>
    </submittedName>
</protein>
<gene>
    <name evidence="2" type="ORF">MAGR_27600</name>
</gene>
<keyword evidence="2" id="KW-0418">Kinase</keyword>
<accession>A0A7I9W1K3</accession>
<evidence type="ECO:0000259" key="1">
    <source>
        <dbReference type="Pfam" id="PF19328"/>
    </source>
</evidence>